<keyword evidence="3" id="KW-1185">Reference proteome</keyword>
<dbReference type="Proteomes" id="UP001604277">
    <property type="component" value="Unassembled WGS sequence"/>
</dbReference>
<evidence type="ECO:0000313" key="2">
    <source>
        <dbReference type="EMBL" id="KAL2508941.1"/>
    </source>
</evidence>
<evidence type="ECO:0000313" key="3">
    <source>
        <dbReference type="Proteomes" id="UP001604277"/>
    </source>
</evidence>
<proteinExistence type="predicted"/>
<gene>
    <name evidence="2" type="ORF">Fot_32588</name>
</gene>
<sequence length="222" mass="24366">MVERDEIERMGGRRRLPLQFGMKTGEARVSFDLGMEAWNSAGTIAASSFSYSKGISRSGIVIVAFERGMELVSTKTVKIKATMPKLVYNTIYILTDMQYVVFHAIIIVEGLEAHQVAVFAGGVDTSATETKGTVLIHNAEQGEDIMMEQSSRLDEEDTDQDANGIDSDQDANDIHCSDMLVTGHSTIRILSYSVSVQSMMFTSSSLHILHEPIPKILISGDL</sequence>
<reference evidence="3" key="1">
    <citation type="submission" date="2024-07" db="EMBL/GenBank/DDBJ databases">
        <title>Two chromosome-level genome assemblies of Korean endemic species Abeliophyllum distichum and Forsythia ovata (Oleaceae).</title>
        <authorList>
            <person name="Jang H."/>
        </authorList>
    </citation>
    <scope>NUCLEOTIDE SEQUENCE [LARGE SCALE GENOMIC DNA]</scope>
</reference>
<organism evidence="2 3">
    <name type="scientific">Forsythia ovata</name>
    <dbReference type="NCBI Taxonomy" id="205694"/>
    <lineage>
        <taxon>Eukaryota</taxon>
        <taxon>Viridiplantae</taxon>
        <taxon>Streptophyta</taxon>
        <taxon>Embryophyta</taxon>
        <taxon>Tracheophyta</taxon>
        <taxon>Spermatophyta</taxon>
        <taxon>Magnoliopsida</taxon>
        <taxon>eudicotyledons</taxon>
        <taxon>Gunneridae</taxon>
        <taxon>Pentapetalae</taxon>
        <taxon>asterids</taxon>
        <taxon>lamiids</taxon>
        <taxon>Lamiales</taxon>
        <taxon>Oleaceae</taxon>
        <taxon>Forsythieae</taxon>
        <taxon>Forsythia</taxon>
    </lineage>
</organism>
<name>A0ABD1T888_9LAMI</name>
<protein>
    <submittedName>
        <fullName evidence="2">GroEL-like apical domain superfamily</fullName>
    </submittedName>
</protein>
<feature type="region of interest" description="Disordered" evidence="1">
    <location>
        <begin position="149"/>
        <end position="169"/>
    </location>
</feature>
<dbReference type="AlphaFoldDB" id="A0ABD1T888"/>
<evidence type="ECO:0000256" key="1">
    <source>
        <dbReference type="SAM" id="MobiDB-lite"/>
    </source>
</evidence>
<comment type="caution">
    <text evidence="2">The sequence shown here is derived from an EMBL/GenBank/DDBJ whole genome shotgun (WGS) entry which is preliminary data.</text>
</comment>
<dbReference type="EMBL" id="JBFOLJ010000009">
    <property type="protein sequence ID" value="KAL2508941.1"/>
    <property type="molecule type" value="Genomic_DNA"/>
</dbReference>
<accession>A0ABD1T888</accession>